<accession>A0A2P2PC70</accession>
<sequence length="13" mass="1399">MAHGFDFPHIGAV</sequence>
<organism evidence="1">
    <name type="scientific">Rhizophora mucronata</name>
    <name type="common">Asiatic mangrove</name>
    <dbReference type="NCBI Taxonomy" id="61149"/>
    <lineage>
        <taxon>Eukaryota</taxon>
        <taxon>Viridiplantae</taxon>
        <taxon>Streptophyta</taxon>
        <taxon>Embryophyta</taxon>
        <taxon>Tracheophyta</taxon>
        <taxon>Spermatophyta</taxon>
        <taxon>Magnoliopsida</taxon>
        <taxon>eudicotyledons</taxon>
        <taxon>Gunneridae</taxon>
        <taxon>Pentapetalae</taxon>
        <taxon>rosids</taxon>
        <taxon>fabids</taxon>
        <taxon>Malpighiales</taxon>
        <taxon>Rhizophoraceae</taxon>
        <taxon>Rhizophora</taxon>
    </lineage>
</organism>
<reference evidence="1" key="1">
    <citation type="submission" date="2018-02" db="EMBL/GenBank/DDBJ databases">
        <title>Rhizophora mucronata_Transcriptome.</title>
        <authorList>
            <person name="Meera S.P."/>
            <person name="Sreeshan A."/>
            <person name="Augustine A."/>
        </authorList>
    </citation>
    <scope>NUCLEOTIDE SEQUENCE</scope>
    <source>
        <tissue evidence="1">Leaf</tissue>
    </source>
</reference>
<evidence type="ECO:0000313" key="1">
    <source>
        <dbReference type="EMBL" id="MBX52327.1"/>
    </source>
</evidence>
<protein>
    <submittedName>
        <fullName evidence="1">Uncharacterized protein</fullName>
    </submittedName>
</protein>
<name>A0A2P2PC70_RHIMU</name>
<proteinExistence type="predicted"/>
<dbReference type="EMBL" id="GGEC01071843">
    <property type="protein sequence ID" value="MBX52327.1"/>
    <property type="molecule type" value="Transcribed_RNA"/>
</dbReference>